<organism evidence="1 2">
    <name type="scientific">Sporisorium scitamineum</name>
    <dbReference type="NCBI Taxonomy" id="49012"/>
    <lineage>
        <taxon>Eukaryota</taxon>
        <taxon>Fungi</taxon>
        <taxon>Dikarya</taxon>
        <taxon>Basidiomycota</taxon>
        <taxon>Ustilaginomycotina</taxon>
        <taxon>Ustilaginomycetes</taxon>
        <taxon>Ustilaginales</taxon>
        <taxon>Ustilaginaceae</taxon>
        <taxon>Sporisorium</taxon>
    </lineage>
</organism>
<protein>
    <submittedName>
        <fullName evidence="1">Uncharacterized protein</fullName>
    </submittedName>
</protein>
<sequence length="77" mass="8217">MVPNLDSLTLLKPVARLASIQRDAAVLLASERSAVFPDQSGALLTVQPVRQQRPHPIIAASKLMVKKSASTTQALSI</sequence>
<accession>A0A0F7S092</accession>
<proteinExistence type="predicted"/>
<evidence type="ECO:0000313" key="1">
    <source>
        <dbReference type="EMBL" id="CDS00332.1"/>
    </source>
</evidence>
<name>A0A0F7S092_9BASI</name>
<evidence type="ECO:0000313" key="2">
    <source>
        <dbReference type="Proteomes" id="UP000242770"/>
    </source>
</evidence>
<keyword evidence="2" id="KW-1185">Reference proteome</keyword>
<dbReference type="AlphaFoldDB" id="A0A0F7S092"/>
<dbReference type="Proteomes" id="UP000242770">
    <property type="component" value="Unassembled WGS sequence"/>
</dbReference>
<gene>
    <name evidence="1" type="primary">SSCI40800.1</name>
</gene>
<reference evidence="2" key="1">
    <citation type="submission" date="2014-06" db="EMBL/GenBank/DDBJ databases">
        <authorList>
            <person name="Berkman P.J."/>
        </authorList>
    </citation>
    <scope>NUCLEOTIDE SEQUENCE [LARGE SCALE GENOMIC DNA]</scope>
</reference>
<dbReference type="EMBL" id="CCFA01002413">
    <property type="protein sequence ID" value="CDS00332.1"/>
    <property type="molecule type" value="Genomic_DNA"/>
</dbReference>